<sequence>MRQLIVDEQQWDRSSSTLMVVKGIRLYLSYDGTAINVDGAIGNGNLTKGELFAGLYPMLARFPGARYVTWQRGTRSNRFRLRNLDHQAVKRLRTSAAVERRTDCRYPATKDVT</sequence>
<dbReference type="Proteomes" id="UP000000734">
    <property type="component" value="Genome"/>
</dbReference>
<reference evidence="1 2" key="1">
    <citation type="journal article" date="2000" name="Virology">
        <title>Characterization of phi8, a bacteriophage containing three double-stranded RNA genomic segments and distantly related to Phi6.</title>
        <authorList>
            <person name="Hoogstraten D."/>
            <person name="Qiao X."/>
            <person name="Sun Y."/>
            <person name="Hu A."/>
            <person name="Onodera S."/>
            <person name="Mindich L."/>
        </authorList>
    </citation>
    <scope>NUCLEOTIDE SEQUENCE [LARGE SCALE GENOMIC DNA]</scope>
</reference>
<dbReference type="EMBL" id="AF226852">
    <property type="protein sequence ID" value="AAF63308.1"/>
    <property type="molecule type" value="Genomic_RNA"/>
</dbReference>
<dbReference type="RefSeq" id="NP_524568.1">
    <property type="nucleotide sequence ID" value="NC_003300.1"/>
</dbReference>
<organism evidence="1 2">
    <name type="scientific">Pseudomonas phage phi8</name>
    <dbReference type="NCBI Taxonomy" id="120086"/>
    <lineage>
        <taxon>Viruses</taxon>
        <taxon>Riboviria</taxon>
        <taxon>Orthornavirae</taxon>
        <taxon>Duplornaviricota</taxon>
        <taxon>Vidaverviricetes</taxon>
        <taxon>Mindivirales</taxon>
        <taxon>Cystoviridae</taxon>
        <taxon>Alphacystovirus</taxon>
        <taxon>Alphacystovirus phi8</taxon>
        <taxon>Cystovirus phi8</taxon>
    </lineage>
</organism>
<proteinExistence type="predicted"/>
<gene>
    <name evidence="1" type="primary">F</name>
</gene>
<dbReference type="KEGG" id="vg:956610"/>
<accession>Q9MC08</accession>
<evidence type="ECO:0000313" key="2">
    <source>
        <dbReference type="Proteomes" id="UP000000734"/>
    </source>
</evidence>
<keyword evidence="2" id="KW-1185">Reference proteome</keyword>
<name>Q9MC08_9VIRU</name>
<protein>
    <submittedName>
        <fullName evidence="1">PF</fullName>
    </submittedName>
</protein>
<evidence type="ECO:0000313" key="1">
    <source>
        <dbReference type="EMBL" id="AAF63308.1"/>
    </source>
</evidence>